<dbReference type="Gene3D" id="1.10.3300.10">
    <property type="entry name" value="Jann2411-like domain"/>
    <property type="match status" value="1"/>
</dbReference>
<dbReference type="RefSeq" id="WP_246076302.1">
    <property type="nucleotide sequence ID" value="NZ_VFML01000001.1"/>
</dbReference>
<sequence length="193" mass="21312">MEHLALALALAATIRHGGQSGVADDLATLTGFAGWIRQRSDRLGEDVSHVDDEQTWHQVLDLRRALRSLFARAARPGPPSGADADRLLDPDIALRQVNAASAVARAPQLAWPEGGAPRVWHRTAAADPRTRLVAALASAAIDFLGSEEASRLRACPAPRCVRYFVREHPRQTWCKPSCGNRARVSRYYRRHRE</sequence>
<dbReference type="InterPro" id="IPR023286">
    <property type="entry name" value="ABATE_dom_sf"/>
</dbReference>
<dbReference type="InterPro" id="IPR010852">
    <property type="entry name" value="ABATE"/>
</dbReference>
<evidence type="ECO:0000259" key="1">
    <source>
        <dbReference type="Pfam" id="PF11706"/>
    </source>
</evidence>
<name>A0A542DG00_AMYCI</name>
<dbReference type="PANTHER" id="PTHR35525:SF3">
    <property type="entry name" value="BLL6575 PROTEIN"/>
    <property type="match status" value="1"/>
</dbReference>
<protein>
    <submittedName>
        <fullName evidence="2">CGNR zinc finger protein</fullName>
    </submittedName>
</protein>
<dbReference type="InterPro" id="IPR021005">
    <property type="entry name" value="Znf_CGNR"/>
</dbReference>
<feature type="domain" description="Zinc finger CGNR" evidence="1">
    <location>
        <begin position="151"/>
        <end position="191"/>
    </location>
</feature>
<dbReference type="SUPFAM" id="SSF160904">
    <property type="entry name" value="Jann2411-like"/>
    <property type="match status" value="1"/>
</dbReference>
<organism evidence="2 3">
    <name type="scientific">Amycolatopsis cihanbeyliensis</name>
    <dbReference type="NCBI Taxonomy" id="1128664"/>
    <lineage>
        <taxon>Bacteria</taxon>
        <taxon>Bacillati</taxon>
        <taxon>Actinomycetota</taxon>
        <taxon>Actinomycetes</taxon>
        <taxon>Pseudonocardiales</taxon>
        <taxon>Pseudonocardiaceae</taxon>
        <taxon>Amycolatopsis</taxon>
    </lineage>
</organism>
<accession>A0A542DG00</accession>
<proteinExistence type="predicted"/>
<dbReference type="Proteomes" id="UP000320876">
    <property type="component" value="Unassembled WGS sequence"/>
</dbReference>
<dbReference type="PANTHER" id="PTHR35525">
    <property type="entry name" value="BLL6575 PROTEIN"/>
    <property type="match status" value="1"/>
</dbReference>
<dbReference type="Pfam" id="PF07336">
    <property type="entry name" value="ABATE"/>
    <property type="match status" value="1"/>
</dbReference>
<dbReference type="AlphaFoldDB" id="A0A542DG00"/>
<gene>
    <name evidence="2" type="ORF">FB471_1713</name>
</gene>
<evidence type="ECO:0000313" key="2">
    <source>
        <dbReference type="EMBL" id="TQJ01996.1"/>
    </source>
</evidence>
<evidence type="ECO:0000313" key="3">
    <source>
        <dbReference type="Proteomes" id="UP000320876"/>
    </source>
</evidence>
<reference evidence="2 3" key="1">
    <citation type="submission" date="2019-06" db="EMBL/GenBank/DDBJ databases">
        <title>Sequencing the genomes of 1000 actinobacteria strains.</title>
        <authorList>
            <person name="Klenk H.-P."/>
        </authorList>
    </citation>
    <scope>NUCLEOTIDE SEQUENCE [LARGE SCALE GENOMIC DNA]</scope>
    <source>
        <strain evidence="2 3">DSM 45679</strain>
    </source>
</reference>
<keyword evidence="3" id="KW-1185">Reference proteome</keyword>
<comment type="caution">
    <text evidence="2">The sequence shown here is derived from an EMBL/GenBank/DDBJ whole genome shotgun (WGS) entry which is preliminary data.</text>
</comment>
<dbReference type="EMBL" id="VFML01000001">
    <property type="protein sequence ID" value="TQJ01996.1"/>
    <property type="molecule type" value="Genomic_DNA"/>
</dbReference>
<dbReference type="Pfam" id="PF11706">
    <property type="entry name" value="zf-CGNR"/>
    <property type="match status" value="1"/>
</dbReference>